<accession>A0AA38WYH1</accession>
<feature type="region of interest" description="Disordered" evidence="2">
    <location>
        <begin position="438"/>
        <end position="540"/>
    </location>
</feature>
<dbReference type="SMART" id="SM00356">
    <property type="entry name" value="ZnF_C3H1"/>
    <property type="match status" value="4"/>
</dbReference>
<feature type="compositionally biased region" description="Basic and acidic residues" evidence="2">
    <location>
        <begin position="481"/>
        <end position="491"/>
    </location>
</feature>
<dbReference type="Proteomes" id="UP001172673">
    <property type="component" value="Unassembled WGS sequence"/>
</dbReference>
<feature type="zinc finger region" description="C3H1-type" evidence="1">
    <location>
        <begin position="582"/>
        <end position="610"/>
    </location>
</feature>
<feature type="region of interest" description="Disordered" evidence="2">
    <location>
        <begin position="716"/>
        <end position="737"/>
    </location>
</feature>
<evidence type="ECO:0000256" key="2">
    <source>
        <dbReference type="SAM" id="MobiDB-lite"/>
    </source>
</evidence>
<evidence type="ECO:0000313" key="4">
    <source>
        <dbReference type="EMBL" id="KAJ9603491.1"/>
    </source>
</evidence>
<feature type="compositionally biased region" description="Basic and acidic residues" evidence="2">
    <location>
        <begin position="69"/>
        <end position="84"/>
    </location>
</feature>
<feature type="region of interest" description="Disordered" evidence="2">
    <location>
        <begin position="387"/>
        <end position="417"/>
    </location>
</feature>
<feature type="zinc finger region" description="C3H1-type" evidence="1">
    <location>
        <begin position="670"/>
        <end position="700"/>
    </location>
</feature>
<feature type="compositionally biased region" description="Low complexity" evidence="2">
    <location>
        <begin position="835"/>
        <end position="850"/>
    </location>
</feature>
<proteinExistence type="predicted"/>
<feature type="compositionally biased region" description="Polar residues" evidence="2">
    <location>
        <begin position="1086"/>
        <end position="1101"/>
    </location>
</feature>
<feature type="region of interest" description="Disordered" evidence="2">
    <location>
        <begin position="1"/>
        <end position="174"/>
    </location>
</feature>
<feature type="compositionally biased region" description="Basic and acidic residues" evidence="2">
    <location>
        <begin position="115"/>
        <end position="142"/>
    </location>
</feature>
<feature type="compositionally biased region" description="Polar residues" evidence="2">
    <location>
        <begin position="519"/>
        <end position="537"/>
    </location>
</feature>
<keyword evidence="5" id="KW-1185">Reference proteome</keyword>
<feature type="region of interest" description="Disordered" evidence="2">
    <location>
        <begin position="1076"/>
        <end position="1127"/>
    </location>
</feature>
<dbReference type="GO" id="GO:0008270">
    <property type="term" value="F:zinc ion binding"/>
    <property type="evidence" value="ECO:0007669"/>
    <property type="project" value="UniProtKB-KW"/>
</dbReference>
<feature type="domain" description="C3H1-type" evidence="3">
    <location>
        <begin position="621"/>
        <end position="650"/>
    </location>
</feature>
<gene>
    <name evidence="4" type="ORF">H2200_012269</name>
</gene>
<dbReference type="PROSITE" id="PS50103">
    <property type="entry name" value="ZF_C3H1"/>
    <property type="match status" value="3"/>
</dbReference>
<feature type="region of interest" description="Disordered" evidence="2">
    <location>
        <begin position="769"/>
        <end position="794"/>
    </location>
</feature>
<dbReference type="Gene3D" id="3.30.1370.210">
    <property type="match status" value="1"/>
</dbReference>
<dbReference type="InterPro" id="IPR001005">
    <property type="entry name" value="SANT/Myb"/>
</dbReference>
<feature type="region of interest" description="Disordered" evidence="2">
    <location>
        <begin position="205"/>
        <end position="226"/>
    </location>
</feature>
<feature type="compositionally biased region" description="Polar residues" evidence="2">
    <location>
        <begin position="1445"/>
        <end position="1455"/>
    </location>
</feature>
<feature type="region of interest" description="Disordered" evidence="2">
    <location>
        <begin position="952"/>
        <end position="972"/>
    </location>
</feature>
<feature type="compositionally biased region" description="Polar residues" evidence="2">
    <location>
        <begin position="1543"/>
        <end position="1568"/>
    </location>
</feature>
<feature type="domain" description="C3H1-type" evidence="3">
    <location>
        <begin position="582"/>
        <end position="610"/>
    </location>
</feature>
<feature type="compositionally biased region" description="Polar residues" evidence="2">
    <location>
        <begin position="390"/>
        <end position="402"/>
    </location>
</feature>
<feature type="compositionally biased region" description="Acidic residues" evidence="2">
    <location>
        <begin position="1485"/>
        <end position="1494"/>
    </location>
</feature>
<dbReference type="CDD" id="cd00167">
    <property type="entry name" value="SANT"/>
    <property type="match status" value="1"/>
</dbReference>
<name>A0AA38WYH1_9EURO</name>
<comment type="caution">
    <text evidence="4">The sequence shown here is derived from an EMBL/GenBank/DDBJ whole genome shotgun (WGS) entry which is preliminary data.</text>
</comment>
<sequence>MSPSGGFANSMGVDFSPLSSVDYSPGPSPTGPIQVSRSKEDATPFKTFNRPPPTAPRSMRHNISPPPLRRADTFRDSGPLDRYEPYTTSRRRYSDDFRRPERAPASDSYRPPSPRRRDAAWEDGRTRFSPRGDKYVRSSETVRKRRDSVTKYPLEQPKRGPEADAPSSTRQATSTDFIIEASKEARAKAREAARLVAEKINQTVKTSSPLSGHDTKIDKPRKSYEDDYVLRDDNGKYLQEDRVQIGATKGMQKGLAEPQPQKQLGIPSHHELCAPHSSLHSDFLRPRNPIILDGACDDAEPVESIEKENQAQPHEGGPFPKPSMKEAPRPSREGSWSFKPASTPSTGTASSRNKNICRACRKPGSTVTPLVPCKICRKGYHVHTPPLPVQSHTPAIPSNPTLPSIAKENESTRSSLDRYSPTDALVLDNPQLRLQSQVEAPSISPSLPELSVASPTQRSHETKVSEDTARRMSQAASSDTLYHEKLVDEGVKSTPKLTDQPLAPNHSSVPITKPPTGPRSASTGDLSQNPNTSTASKAASLRDQYKQITCPSLRKGGCWLVEEHCVFAHKETGRAAPNSNTDAKDFTCPEYAAGRCPRRMRDCKYAHYDTGLYVGLDGKASLKHITCWYWRIKGHCLKNEENCLYAHEETGLLSWQPNVDSQKRGGGANSLKDFICPRFEHGEFCVYEQRGNCPYTHSRSGKSCLAQYRLERFGNRRDSGFDGHASPSSPPTVLARPSAPDRTIQAQLQPVIPAETAVALECVLTSTEEGRSLTRQQQRDPPSDTLPASLNTLNMHPSGRLVEEKAEAEIVHQTMTDLNNEQEAVRCDTSQAILQSSTEQSSSQLMTEQQPRPARGSKKARRGGLGLRPSLVRTKLAPTPVMEASPNPHSFPVVEDPMDAADIDSPNSSVRDLKGAAASSGSIERKKCEGCPKTIYSSGALCQTCAKKPENQHLTDEAGPKPPTHGAQKSTTPLSIEIPDDALESSHLGTLNNDRGSVTSGASYQESAGLLGRKRPATDHLFVAAKRRRNSQTARDAAIALLRQERRAASGGVLAELNTQGLSSLGDLTNLAMQERMASERRSTEENTAPSPSVRQNSIETVSRDFSVGSSSKTSHNPPLSSTPECQTSEALKLPLQVSAKSATRSSSIGSMAELSLRDENVAAPQMITTAETGSPNTAGEVHTVRLEPVADRSTPDKDDFTEDEHELFVEAYILHPKMFNRIAESLPGRTIRACLRHFLATGGVSHYQALVQKAAKQGEEEAAKQKRSTRAARKNALAPGLLLQAKRPTGESDESSIEDGDDGDDDDCEQDMPLENDVEQGQSTTKAPPDGTPARTPAPTDQTVTPAQLSSGQPHMTQVQQTPISSPQRSAASSPPMSCCPRCKGTHKRCWHKMDCSPDPLKCEMLIQEYGPQGPSWFNTKDWKIVFETANQAILEKFAAKNGGSESTEQTWHTRNTDTDLVDDDGRLEREDSSPLTTLTQAEHEEDDDDEDDVRPLSEIRFSSFTSVRPPRGLKSTTSKTAAKKASRDMPQPESKLAIQVENGTRPSFSPLTTVVDSPDASRTATEGDQDCSKENVPRALQRLKDQHPGIIFDTESEDEMMEEDNFQPPPPTRVDALWQRPVRSRNLFDIDPSYDKTDPANRLAAGGVLPSSTRPSKKQLMGEKLLLYQCAERKKRFGNPHQEVRRHPVEALVTTTVQRDIDFDNSQGVRARTEKVTMTFRDFLGAPKDPVIEARKDQLVFREKEAVQQVAGRHGRARRVLENEVFPFVYSANAK</sequence>
<dbReference type="Gene3D" id="1.10.10.60">
    <property type="entry name" value="Homeodomain-like"/>
    <property type="match status" value="1"/>
</dbReference>
<feature type="region of interest" description="Disordered" evidence="2">
    <location>
        <begin position="250"/>
        <end position="269"/>
    </location>
</feature>
<feature type="domain" description="C3H1-type" evidence="3">
    <location>
        <begin position="670"/>
        <end position="700"/>
    </location>
</feature>
<dbReference type="Pfam" id="PF00249">
    <property type="entry name" value="Myb_DNA-binding"/>
    <property type="match status" value="1"/>
</dbReference>
<keyword evidence="1" id="KW-0862">Zinc</keyword>
<feature type="compositionally biased region" description="Low complexity" evidence="2">
    <location>
        <begin position="340"/>
        <end position="351"/>
    </location>
</feature>
<feature type="region of interest" description="Disordered" evidence="2">
    <location>
        <begin position="1441"/>
        <end position="1575"/>
    </location>
</feature>
<reference evidence="4" key="1">
    <citation type="submission" date="2022-10" db="EMBL/GenBank/DDBJ databases">
        <title>Culturing micro-colonial fungi from biological soil crusts in the Mojave desert and describing Neophaeococcomyces mojavensis, and introducing the new genera and species Taxawa tesnikishii.</title>
        <authorList>
            <person name="Kurbessoian T."/>
            <person name="Stajich J.E."/>
        </authorList>
    </citation>
    <scope>NUCLEOTIDE SEQUENCE</scope>
    <source>
        <strain evidence="4">TK_41</strain>
    </source>
</reference>
<feature type="region of interest" description="Disordered" evidence="2">
    <location>
        <begin position="305"/>
        <end position="352"/>
    </location>
</feature>
<keyword evidence="1" id="KW-0863">Zinc-finger</keyword>
<evidence type="ECO:0000313" key="5">
    <source>
        <dbReference type="Proteomes" id="UP001172673"/>
    </source>
</evidence>
<organism evidence="4 5">
    <name type="scientific">Cladophialophora chaetospira</name>
    <dbReference type="NCBI Taxonomy" id="386627"/>
    <lineage>
        <taxon>Eukaryota</taxon>
        <taxon>Fungi</taxon>
        <taxon>Dikarya</taxon>
        <taxon>Ascomycota</taxon>
        <taxon>Pezizomycotina</taxon>
        <taxon>Eurotiomycetes</taxon>
        <taxon>Chaetothyriomycetidae</taxon>
        <taxon>Chaetothyriales</taxon>
        <taxon>Herpotrichiellaceae</taxon>
        <taxon>Cladophialophora</taxon>
    </lineage>
</organism>
<feature type="region of interest" description="Disordered" evidence="2">
    <location>
        <begin position="1259"/>
        <end position="1379"/>
    </location>
</feature>
<feature type="compositionally biased region" description="Low complexity" evidence="2">
    <location>
        <begin position="1364"/>
        <end position="1379"/>
    </location>
</feature>
<dbReference type="SMART" id="SM00717">
    <property type="entry name" value="SANT"/>
    <property type="match status" value="1"/>
</dbReference>
<feature type="compositionally biased region" description="Acidic residues" evidence="2">
    <location>
        <begin position="1292"/>
        <end position="1319"/>
    </location>
</feature>
<feature type="region of interest" description="Disordered" evidence="2">
    <location>
        <begin position="835"/>
        <end position="875"/>
    </location>
</feature>
<feature type="compositionally biased region" description="Basic and acidic residues" evidence="2">
    <location>
        <begin position="323"/>
        <end position="332"/>
    </location>
</feature>
<keyword evidence="1" id="KW-0479">Metal-binding</keyword>
<evidence type="ECO:0000259" key="3">
    <source>
        <dbReference type="PROSITE" id="PS50103"/>
    </source>
</evidence>
<feature type="compositionally biased region" description="Polar residues" evidence="2">
    <location>
        <begin position="1340"/>
        <end position="1363"/>
    </location>
</feature>
<dbReference type="InterPro" id="IPR009057">
    <property type="entry name" value="Homeodomain-like_sf"/>
</dbReference>
<dbReference type="SUPFAM" id="SSF46689">
    <property type="entry name" value="Homeodomain-like"/>
    <property type="match status" value="1"/>
</dbReference>
<dbReference type="InterPro" id="IPR000571">
    <property type="entry name" value="Znf_CCCH"/>
</dbReference>
<feature type="compositionally biased region" description="Basic and acidic residues" evidence="2">
    <location>
        <begin position="213"/>
        <end position="226"/>
    </location>
</feature>
<feature type="zinc finger region" description="C3H1-type" evidence="1">
    <location>
        <begin position="621"/>
        <end position="650"/>
    </location>
</feature>
<protein>
    <recommendedName>
        <fullName evidence="3">C3H1-type domain-containing protein</fullName>
    </recommendedName>
</protein>
<dbReference type="EMBL" id="JAPDRK010000022">
    <property type="protein sequence ID" value="KAJ9603491.1"/>
    <property type="molecule type" value="Genomic_DNA"/>
</dbReference>
<feature type="compositionally biased region" description="Basic and acidic residues" evidence="2">
    <location>
        <begin position="92"/>
        <end position="104"/>
    </location>
</feature>
<feature type="compositionally biased region" description="Polar residues" evidence="2">
    <location>
        <begin position="783"/>
        <end position="794"/>
    </location>
</feature>
<feature type="compositionally biased region" description="Basic and acidic residues" evidence="2">
    <location>
        <begin position="458"/>
        <end position="470"/>
    </location>
</feature>
<feature type="compositionally biased region" description="Basic and acidic residues" evidence="2">
    <location>
        <begin position="769"/>
        <end position="782"/>
    </location>
</feature>
<evidence type="ECO:0000256" key="1">
    <source>
        <dbReference type="PROSITE-ProRule" id="PRU00723"/>
    </source>
</evidence>
<feature type="compositionally biased region" description="Polar residues" evidence="2">
    <location>
        <begin position="1108"/>
        <end position="1127"/>
    </location>
</feature>
<feature type="compositionally biased region" description="Basic and acidic residues" evidence="2">
    <location>
        <begin position="1465"/>
        <end position="1474"/>
    </location>
</feature>